<evidence type="ECO:0000313" key="11">
    <source>
        <dbReference type="EMBL" id="KAF2133136.1"/>
    </source>
</evidence>
<evidence type="ECO:0000256" key="9">
    <source>
        <dbReference type="PROSITE-ProRule" id="PRU10141"/>
    </source>
</evidence>
<dbReference type="InterPro" id="IPR050236">
    <property type="entry name" value="Ser_Thr_kinase_AGC"/>
</dbReference>
<comment type="catalytic activity">
    <reaction evidence="8">
        <text>L-seryl-[protein] + ATP = O-phospho-L-seryl-[protein] + ADP + H(+)</text>
        <dbReference type="Rhea" id="RHEA:17989"/>
        <dbReference type="Rhea" id="RHEA-COMP:9863"/>
        <dbReference type="Rhea" id="RHEA-COMP:11604"/>
        <dbReference type="ChEBI" id="CHEBI:15378"/>
        <dbReference type="ChEBI" id="CHEBI:29999"/>
        <dbReference type="ChEBI" id="CHEBI:30616"/>
        <dbReference type="ChEBI" id="CHEBI:83421"/>
        <dbReference type="ChEBI" id="CHEBI:456216"/>
        <dbReference type="EC" id="2.7.11.1"/>
    </reaction>
</comment>
<keyword evidence="2" id="KW-0723">Serine/threonine-protein kinase</keyword>
<evidence type="ECO:0000313" key="12">
    <source>
        <dbReference type="Proteomes" id="UP000799771"/>
    </source>
</evidence>
<dbReference type="InterPro" id="IPR000719">
    <property type="entry name" value="Prot_kinase_dom"/>
</dbReference>
<evidence type="ECO:0000256" key="8">
    <source>
        <dbReference type="ARBA" id="ARBA00048679"/>
    </source>
</evidence>
<dbReference type="PANTHER" id="PTHR24356:SF1">
    <property type="entry name" value="SERINE_THREONINE-PROTEIN KINASE GREATWALL"/>
    <property type="match status" value="1"/>
</dbReference>
<dbReference type="PROSITE" id="PS00107">
    <property type="entry name" value="PROTEIN_KINASE_ATP"/>
    <property type="match status" value="1"/>
</dbReference>
<evidence type="ECO:0000256" key="2">
    <source>
        <dbReference type="ARBA" id="ARBA00022527"/>
    </source>
</evidence>
<organism evidence="11 12">
    <name type="scientific">Dothidotthia symphoricarpi CBS 119687</name>
    <dbReference type="NCBI Taxonomy" id="1392245"/>
    <lineage>
        <taxon>Eukaryota</taxon>
        <taxon>Fungi</taxon>
        <taxon>Dikarya</taxon>
        <taxon>Ascomycota</taxon>
        <taxon>Pezizomycotina</taxon>
        <taxon>Dothideomycetes</taxon>
        <taxon>Pleosporomycetidae</taxon>
        <taxon>Pleosporales</taxon>
        <taxon>Dothidotthiaceae</taxon>
        <taxon>Dothidotthia</taxon>
    </lineage>
</organism>
<dbReference type="GO" id="GO:0035556">
    <property type="term" value="P:intracellular signal transduction"/>
    <property type="evidence" value="ECO:0007669"/>
    <property type="project" value="TreeGrafter"/>
</dbReference>
<gene>
    <name evidence="11" type="ORF">P153DRAFT_428178</name>
</gene>
<dbReference type="SUPFAM" id="SSF56112">
    <property type="entry name" value="Protein kinase-like (PK-like)"/>
    <property type="match status" value="1"/>
</dbReference>
<dbReference type="AlphaFoldDB" id="A0A6A6ANM5"/>
<proteinExistence type="predicted"/>
<dbReference type="OrthoDB" id="4062651at2759"/>
<dbReference type="Gene3D" id="1.10.510.10">
    <property type="entry name" value="Transferase(Phosphotransferase) domain 1"/>
    <property type="match status" value="1"/>
</dbReference>
<feature type="domain" description="Protein kinase" evidence="10">
    <location>
        <begin position="95"/>
        <end position="380"/>
    </location>
</feature>
<dbReference type="PANTHER" id="PTHR24356">
    <property type="entry name" value="SERINE/THREONINE-PROTEIN KINASE"/>
    <property type="match status" value="1"/>
</dbReference>
<keyword evidence="5 11" id="KW-0418">Kinase</keyword>
<keyword evidence="4 9" id="KW-0547">Nucleotide-binding</keyword>
<evidence type="ECO:0000256" key="3">
    <source>
        <dbReference type="ARBA" id="ARBA00022679"/>
    </source>
</evidence>
<dbReference type="PROSITE" id="PS50011">
    <property type="entry name" value="PROTEIN_KINASE_DOM"/>
    <property type="match status" value="1"/>
</dbReference>
<dbReference type="SMART" id="SM00220">
    <property type="entry name" value="S_TKc"/>
    <property type="match status" value="1"/>
</dbReference>
<feature type="binding site" evidence="9">
    <location>
        <position position="124"/>
    </location>
    <ligand>
        <name>ATP</name>
        <dbReference type="ChEBI" id="CHEBI:30616"/>
    </ligand>
</feature>
<evidence type="ECO:0000256" key="4">
    <source>
        <dbReference type="ARBA" id="ARBA00022741"/>
    </source>
</evidence>
<keyword evidence="3" id="KW-0808">Transferase</keyword>
<evidence type="ECO:0000259" key="10">
    <source>
        <dbReference type="PROSITE" id="PS50011"/>
    </source>
</evidence>
<accession>A0A6A6ANM5</accession>
<protein>
    <recommendedName>
        <fullName evidence="1">non-specific serine/threonine protein kinase</fullName>
        <ecNumber evidence="1">2.7.11.1</ecNumber>
    </recommendedName>
</protein>
<dbReference type="GO" id="GO:0005524">
    <property type="term" value="F:ATP binding"/>
    <property type="evidence" value="ECO:0007669"/>
    <property type="project" value="UniProtKB-UniRule"/>
</dbReference>
<dbReference type="EMBL" id="ML977499">
    <property type="protein sequence ID" value="KAF2133136.1"/>
    <property type="molecule type" value="Genomic_DNA"/>
</dbReference>
<dbReference type="InterPro" id="IPR017441">
    <property type="entry name" value="Protein_kinase_ATP_BS"/>
</dbReference>
<dbReference type="EC" id="2.7.11.1" evidence="1"/>
<name>A0A6A6ANM5_9PLEO</name>
<reference evidence="11" key="1">
    <citation type="journal article" date="2020" name="Stud. Mycol.">
        <title>101 Dothideomycetes genomes: a test case for predicting lifestyles and emergence of pathogens.</title>
        <authorList>
            <person name="Haridas S."/>
            <person name="Albert R."/>
            <person name="Binder M."/>
            <person name="Bloem J."/>
            <person name="Labutti K."/>
            <person name="Salamov A."/>
            <person name="Andreopoulos B."/>
            <person name="Baker S."/>
            <person name="Barry K."/>
            <person name="Bills G."/>
            <person name="Bluhm B."/>
            <person name="Cannon C."/>
            <person name="Castanera R."/>
            <person name="Culley D."/>
            <person name="Daum C."/>
            <person name="Ezra D."/>
            <person name="Gonzalez J."/>
            <person name="Henrissat B."/>
            <person name="Kuo A."/>
            <person name="Liang C."/>
            <person name="Lipzen A."/>
            <person name="Lutzoni F."/>
            <person name="Magnuson J."/>
            <person name="Mondo S."/>
            <person name="Nolan M."/>
            <person name="Ohm R."/>
            <person name="Pangilinan J."/>
            <person name="Park H.-J."/>
            <person name="Ramirez L."/>
            <person name="Alfaro M."/>
            <person name="Sun H."/>
            <person name="Tritt A."/>
            <person name="Yoshinaga Y."/>
            <person name="Zwiers L.-H."/>
            <person name="Turgeon B."/>
            <person name="Goodwin S."/>
            <person name="Spatafora J."/>
            <person name="Crous P."/>
            <person name="Grigoriev I."/>
        </authorList>
    </citation>
    <scope>NUCLEOTIDE SEQUENCE</scope>
    <source>
        <strain evidence="11">CBS 119687</strain>
    </source>
</reference>
<evidence type="ECO:0000256" key="7">
    <source>
        <dbReference type="ARBA" id="ARBA00047899"/>
    </source>
</evidence>
<dbReference type="RefSeq" id="XP_033527523.1">
    <property type="nucleotide sequence ID" value="XM_033672707.1"/>
</dbReference>
<keyword evidence="12" id="KW-1185">Reference proteome</keyword>
<evidence type="ECO:0000256" key="1">
    <source>
        <dbReference type="ARBA" id="ARBA00012513"/>
    </source>
</evidence>
<keyword evidence="6 9" id="KW-0067">ATP-binding</keyword>
<evidence type="ECO:0000256" key="6">
    <source>
        <dbReference type="ARBA" id="ARBA00022840"/>
    </source>
</evidence>
<dbReference type="Proteomes" id="UP000799771">
    <property type="component" value="Unassembled WGS sequence"/>
</dbReference>
<sequence>MSLAPLHQTGKDEWRQNPKLYSILSQVNRQDLFQKLLEAHVTDFWLPIPKRVVQKVLGENTKSFMDAQEKILEDGIPINYIGQHLSLMDFDCMDFEEVKPLGFGGFGTVHHVVDKRTNQAYARKIMNRPMDLKRHRETMKIFKKEVDGMRRVRHRHCVDLVATCTDEDSVVLLTSPVADMNLAQFLDADLGILQLDLLRRAVGCITSALAYLHQAGIRRHDDLKSNNVLIHGSNVLLTDFGFCHDFSDDAVSTTTGAPMHSSQRYSSPEVFEYEPRNRLTDIWGLGCILLEILSRLYNYRLSTMHEFWRTNGNRLNSFARNPEANAAWLAKLTDNQAKTQHGYNRRNLWLVSFIYHVLLHRDRLLRPTAKQVLDRLHDLDAVYPVESSKFWVADCCATQVDSLSPPVVFRGHIPQWPILDLALADDYLAHIHLDMDLQILSTSINLSFLNDINESGTPDLKCLFAVAAIQCLQRAAQSMLDSIHLANRKLARSDIDVAQITNSISAGCLKDTTFWVDILDMNLVANEPPCVRTVQLSLQEICLKRQPGYHTPFFILTFNPNEGEVVNHSYQESRDVWTDGFGVAARFYERDKADKADRYALLKRCVTERQDEFNSLVIDRRRKFKDFMKAKCVRCKILSLSCSGPSAGDCEQCKVAHMLCRFSANEVESGGENTRQIDIKEHIARVEWQFTERWGS</sequence>
<evidence type="ECO:0000256" key="5">
    <source>
        <dbReference type="ARBA" id="ARBA00022777"/>
    </source>
</evidence>
<comment type="catalytic activity">
    <reaction evidence="7">
        <text>L-threonyl-[protein] + ATP = O-phospho-L-threonyl-[protein] + ADP + H(+)</text>
        <dbReference type="Rhea" id="RHEA:46608"/>
        <dbReference type="Rhea" id="RHEA-COMP:11060"/>
        <dbReference type="Rhea" id="RHEA-COMP:11605"/>
        <dbReference type="ChEBI" id="CHEBI:15378"/>
        <dbReference type="ChEBI" id="CHEBI:30013"/>
        <dbReference type="ChEBI" id="CHEBI:30616"/>
        <dbReference type="ChEBI" id="CHEBI:61977"/>
        <dbReference type="ChEBI" id="CHEBI:456216"/>
        <dbReference type="EC" id="2.7.11.1"/>
    </reaction>
</comment>
<dbReference type="Gene3D" id="3.30.200.20">
    <property type="entry name" value="Phosphorylase Kinase, domain 1"/>
    <property type="match status" value="1"/>
</dbReference>
<dbReference type="Pfam" id="PF00069">
    <property type="entry name" value="Pkinase"/>
    <property type="match status" value="1"/>
</dbReference>
<dbReference type="CDD" id="cd00180">
    <property type="entry name" value="PKc"/>
    <property type="match status" value="1"/>
</dbReference>
<dbReference type="GO" id="GO:0004674">
    <property type="term" value="F:protein serine/threonine kinase activity"/>
    <property type="evidence" value="ECO:0007669"/>
    <property type="project" value="UniProtKB-KW"/>
</dbReference>
<dbReference type="GeneID" id="54413139"/>
<dbReference type="InterPro" id="IPR011009">
    <property type="entry name" value="Kinase-like_dom_sf"/>
</dbReference>